<dbReference type="AlphaFoldDB" id="A0A814S2R9"/>
<protein>
    <submittedName>
        <fullName evidence="2">Uncharacterized protein</fullName>
    </submittedName>
</protein>
<evidence type="ECO:0000313" key="2">
    <source>
        <dbReference type="EMBL" id="CAF1141277.1"/>
    </source>
</evidence>
<feature type="coiled-coil region" evidence="1">
    <location>
        <begin position="65"/>
        <end position="142"/>
    </location>
</feature>
<reference evidence="2" key="1">
    <citation type="submission" date="2021-02" db="EMBL/GenBank/DDBJ databases">
        <authorList>
            <person name="Nowell W R."/>
        </authorList>
    </citation>
    <scope>NUCLEOTIDE SEQUENCE</scope>
</reference>
<dbReference type="EMBL" id="CAJOBC010006609">
    <property type="protein sequence ID" value="CAF3905005.1"/>
    <property type="molecule type" value="Genomic_DNA"/>
</dbReference>
<keyword evidence="4" id="KW-1185">Reference proteome</keyword>
<name>A0A814S2R9_9BILA</name>
<evidence type="ECO:0000313" key="3">
    <source>
        <dbReference type="EMBL" id="CAF3905005.1"/>
    </source>
</evidence>
<comment type="caution">
    <text evidence="2">The sequence shown here is derived from an EMBL/GenBank/DDBJ whole genome shotgun (WGS) entry which is preliminary data.</text>
</comment>
<dbReference type="EMBL" id="CAJNOQ010006608">
    <property type="protein sequence ID" value="CAF1141277.1"/>
    <property type="molecule type" value="Genomic_DNA"/>
</dbReference>
<evidence type="ECO:0000256" key="1">
    <source>
        <dbReference type="SAM" id="Coils"/>
    </source>
</evidence>
<accession>A0A814S2R9</accession>
<sequence length="420" mass="49169">MEKRVCNDCQSTFCTIHYHEHEKHVNTKLDRLMAEHSAFKHHLSQLTKNKPALLVEIDQWEMEQHDKIRRAADQARDNIRRVLDESNEELKNKLRALTDRLNSTKSTRLHLESSVDRLSNQLEQLKEDLDQATSAIQLNTEEINWEKMIEIRKIHKIRDFKHSLEPSPRQMMSVKSETSSSIASSGKTLLYTDGNSSLCLTDKFGMKKVNIEWSTDWGQIEDCCWSPHLSRFILLSQRNLYIVDPVNYQVIHNQKWKPYKNYRSCTCCCDEQILFVGYSEDGAPLEEHSINDWTISKRWTLLNTSEFVQCIRFINSGETIAFLIGLNSKNLSRFEIRNRQTMNIIHLLQLEHFYSRLIHIPNEGSLVVHSNQKRLLLLTKTSENIQRTEIDYGDGVCNGTLMDQNCLVLRTKTELYFHDI</sequence>
<organism evidence="2 4">
    <name type="scientific">Didymodactylos carnosus</name>
    <dbReference type="NCBI Taxonomy" id="1234261"/>
    <lineage>
        <taxon>Eukaryota</taxon>
        <taxon>Metazoa</taxon>
        <taxon>Spiralia</taxon>
        <taxon>Gnathifera</taxon>
        <taxon>Rotifera</taxon>
        <taxon>Eurotatoria</taxon>
        <taxon>Bdelloidea</taxon>
        <taxon>Philodinida</taxon>
        <taxon>Philodinidae</taxon>
        <taxon>Didymodactylos</taxon>
    </lineage>
</organism>
<dbReference type="SUPFAM" id="SSF69322">
    <property type="entry name" value="Tricorn protease domain 2"/>
    <property type="match status" value="1"/>
</dbReference>
<dbReference type="Proteomes" id="UP000681722">
    <property type="component" value="Unassembled WGS sequence"/>
</dbReference>
<gene>
    <name evidence="2" type="ORF">GPM918_LOCUS20699</name>
    <name evidence="3" type="ORF">SRO942_LOCUS20697</name>
</gene>
<dbReference type="Proteomes" id="UP000663829">
    <property type="component" value="Unassembled WGS sequence"/>
</dbReference>
<keyword evidence="1" id="KW-0175">Coiled coil</keyword>
<proteinExistence type="predicted"/>
<evidence type="ECO:0000313" key="4">
    <source>
        <dbReference type="Proteomes" id="UP000663829"/>
    </source>
</evidence>